<dbReference type="Proteomes" id="UP000002008">
    <property type="component" value="Chromosome"/>
</dbReference>
<dbReference type="AlphaFoldDB" id="A9WBX2"/>
<organism evidence="3 4">
    <name type="scientific">Chloroflexus aurantiacus (strain ATCC 29366 / DSM 635 / J-10-fl)</name>
    <dbReference type="NCBI Taxonomy" id="324602"/>
    <lineage>
        <taxon>Bacteria</taxon>
        <taxon>Bacillati</taxon>
        <taxon>Chloroflexota</taxon>
        <taxon>Chloroflexia</taxon>
        <taxon>Chloroflexales</taxon>
        <taxon>Chloroflexineae</taxon>
        <taxon>Chloroflexaceae</taxon>
        <taxon>Chloroflexus</taxon>
    </lineage>
</organism>
<dbReference type="PANTHER" id="PTHR46623">
    <property type="entry name" value="CARBOXYMETHYLENEBUTENOLIDASE-RELATED"/>
    <property type="match status" value="1"/>
</dbReference>
<dbReference type="eggNOG" id="COG0412">
    <property type="taxonomic scope" value="Bacteria"/>
</dbReference>
<dbReference type="PANTHER" id="PTHR46623:SF7">
    <property type="entry name" value="CARBOXYMETHYLENEBUTENOLIDASE"/>
    <property type="match status" value="1"/>
</dbReference>
<sequence>MNCQCEEAGVQRLKRVVGWIGAVLGIGLLALIVSIPVDALIGGGRVEALTNTIIPGPDGPIRAFVAEPSTPGPHPAVIMIHEWWGLRPDIIEKATALAADGYLVVAPDTFRGASTTWIPRAIYQVTTTPPEQVMADLDAVFAWLSARPDVIADRIAVIGFCYGGRTSLLYTLHNPAIAATGVFYGMADVEPVALRQIQGPVLGIFGGADASIPLSEVAQLEENLRAAGVSTRFVIFPDQPHAFVGGIESITTGGAAGEAWQVLRSFLAEALLNRPPTSLPAPSGTLATQRITFFGDIHRRFVCGW</sequence>
<protein>
    <submittedName>
        <fullName evidence="3">Dienelactone hydrolase</fullName>
    </submittedName>
</protein>
<dbReference type="Gene3D" id="3.40.50.1820">
    <property type="entry name" value="alpha/beta hydrolase"/>
    <property type="match status" value="1"/>
</dbReference>
<dbReference type="EnsemblBacteria" id="ABY36924">
    <property type="protein sequence ID" value="ABY36924"/>
    <property type="gene ID" value="Caur_3746"/>
</dbReference>
<evidence type="ECO:0000313" key="3">
    <source>
        <dbReference type="EMBL" id="ABY36924.1"/>
    </source>
</evidence>
<dbReference type="ESTHER" id="chlaa-a9wbx2">
    <property type="family name" value="Dienelactone_hydrolase"/>
</dbReference>
<dbReference type="InParanoid" id="A9WBX2"/>
<dbReference type="HOGENOM" id="CLU_054590_7_2_0"/>
<reference evidence="4" key="1">
    <citation type="journal article" date="2011" name="BMC Genomics">
        <title>Complete genome sequence of the filamentous anoxygenic phototrophic bacterium Chloroflexus aurantiacus.</title>
        <authorList>
            <person name="Tang K.H."/>
            <person name="Barry K."/>
            <person name="Chertkov O."/>
            <person name="Dalin E."/>
            <person name="Han C.S."/>
            <person name="Hauser L.J."/>
            <person name="Honchak B.M."/>
            <person name="Karbach L.E."/>
            <person name="Land M.L."/>
            <person name="Lapidus A."/>
            <person name="Larimer F.W."/>
            <person name="Mikhailova N."/>
            <person name="Pitluck S."/>
            <person name="Pierson B.K."/>
            <person name="Blankenship R.E."/>
        </authorList>
    </citation>
    <scope>NUCLEOTIDE SEQUENCE [LARGE SCALE GENOMIC DNA]</scope>
    <source>
        <strain evidence="4">ATCC 29366 / DSM 635 / J-10-fl</strain>
    </source>
</reference>
<keyword evidence="3" id="KW-0378">Hydrolase</keyword>
<dbReference type="InterPro" id="IPR002925">
    <property type="entry name" value="Dienelactn_hydro"/>
</dbReference>
<dbReference type="SUPFAM" id="SSF53474">
    <property type="entry name" value="alpha/beta-Hydrolases"/>
    <property type="match status" value="1"/>
</dbReference>
<dbReference type="KEGG" id="cau:Caur_3746"/>
<keyword evidence="1" id="KW-1133">Transmembrane helix</keyword>
<evidence type="ECO:0000256" key="1">
    <source>
        <dbReference type="SAM" id="Phobius"/>
    </source>
</evidence>
<evidence type="ECO:0000259" key="2">
    <source>
        <dbReference type="Pfam" id="PF01738"/>
    </source>
</evidence>
<dbReference type="InterPro" id="IPR029058">
    <property type="entry name" value="AB_hydrolase_fold"/>
</dbReference>
<name>A9WBX2_CHLAA</name>
<keyword evidence="4" id="KW-1185">Reference proteome</keyword>
<dbReference type="Pfam" id="PF01738">
    <property type="entry name" value="DLH"/>
    <property type="match status" value="1"/>
</dbReference>
<dbReference type="GO" id="GO:0016787">
    <property type="term" value="F:hydrolase activity"/>
    <property type="evidence" value="ECO:0007669"/>
    <property type="project" value="UniProtKB-KW"/>
</dbReference>
<dbReference type="InterPro" id="IPR051049">
    <property type="entry name" value="Dienelactone_hydrolase-like"/>
</dbReference>
<gene>
    <name evidence="3" type="ordered locus">Caur_3746</name>
</gene>
<keyword evidence="1" id="KW-0812">Transmembrane</keyword>
<keyword evidence="1" id="KW-0472">Membrane</keyword>
<accession>A9WBX2</accession>
<feature type="transmembrane region" description="Helical" evidence="1">
    <location>
        <begin position="16"/>
        <end position="37"/>
    </location>
</feature>
<proteinExistence type="predicted"/>
<feature type="domain" description="Dienelactone hydrolase" evidence="2">
    <location>
        <begin position="61"/>
        <end position="270"/>
    </location>
</feature>
<dbReference type="PATRIC" id="fig|324602.8.peg.4210"/>
<evidence type="ECO:0000313" key="4">
    <source>
        <dbReference type="Proteomes" id="UP000002008"/>
    </source>
</evidence>
<dbReference type="EMBL" id="CP000909">
    <property type="protein sequence ID" value="ABY36924.1"/>
    <property type="molecule type" value="Genomic_DNA"/>
</dbReference>